<dbReference type="GO" id="GO:0016810">
    <property type="term" value="F:hydrolase activity, acting on carbon-nitrogen (but not peptide) bonds"/>
    <property type="evidence" value="ECO:0007669"/>
    <property type="project" value="InterPro"/>
</dbReference>
<evidence type="ECO:0000256" key="1">
    <source>
        <dbReference type="SAM" id="SignalP"/>
    </source>
</evidence>
<feature type="domain" description="Amidohydrolase 3" evidence="2">
    <location>
        <begin position="291"/>
        <end position="395"/>
    </location>
</feature>
<evidence type="ECO:0000313" key="4">
    <source>
        <dbReference type="Proteomes" id="UP001231445"/>
    </source>
</evidence>
<protein>
    <submittedName>
        <fullName evidence="3">Amidohydrolase family protein</fullName>
    </submittedName>
</protein>
<dbReference type="Gene3D" id="2.30.40.10">
    <property type="entry name" value="Urease, subunit C, domain 1"/>
    <property type="match status" value="1"/>
</dbReference>
<dbReference type="AlphaFoldDB" id="A0A9Y2F533"/>
<dbReference type="Proteomes" id="UP001231445">
    <property type="component" value="Chromosome"/>
</dbReference>
<dbReference type="InterPro" id="IPR051781">
    <property type="entry name" value="Metallo-dep_Hydrolase"/>
</dbReference>
<dbReference type="EMBL" id="CP127221">
    <property type="protein sequence ID" value="WIW95768.1"/>
    <property type="molecule type" value="Genomic_DNA"/>
</dbReference>
<keyword evidence="4" id="KW-1185">Reference proteome</keyword>
<dbReference type="Pfam" id="PF07969">
    <property type="entry name" value="Amidohydro_3"/>
    <property type="match status" value="1"/>
</dbReference>
<dbReference type="Gene3D" id="3.20.20.140">
    <property type="entry name" value="Metal-dependent hydrolases"/>
    <property type="match status" value="1"/>
</dbReference>
<dbReference type="PANTHER" id="PTHR43135">
    <property type="entry name" value="ALPHA-D-RIBOSE 1-METHYLPHOSPHONATE 5-TRIPHOSPHATE DIPHOSPHATASE"/>
    <property type="match status" value="1"/>
</dbReference>
<keyword evidence="1" id="KW-0732">Signal</keyword>
<evidence type="ECO:0000313" key="3">
    <source>
        <dbReference type="EMBL" id="WIW95768.1"/>
    </source>
</evidence>
<feature type="signal peptide" evidence="1">
    <location>
        <begin position="1"/>
        <end position="22"/>
    </location>
</feature>
<evidence type="ECO:0000259" key="2">
    <source>
        <dbReference type="Pfam" id="PF07969"/>
    </source>
</evidence>
<reference evidence="3 4" key="1">
    <citation type="submission" date="2023-06" db="EMBL/GenBank/DDBJ databases">
        <title>Altererythrobacter rubellus NBRC 112769 genome.</title>
        <authorList>
            <person name="Zhang K."/>
        </authorList>
    </citation>
    <scope>NUCLEOTIDE SEQUENCE [LARGE SCALE GENOMIC DNA]</scope>
    <source>
        <strain evidence="3 4">NBRC 112769</strain>
    </source>
</reference>
<proteinExistence type="predicted"/>
<organism evidence="3 4">
    <name type="scientific">Altererythrobacter rubellus</name>
    <dbReference type="NCBI Taxonomy" id="2173831"/>
    <lineage>
        <taxon>Bacteria</taxon>
        <taxon>Pseudomonadati</taxon>
        <taxon>Pseudomonadota</taxon>
        <taxon>Alphaproteobacteria</taxon>
        <taxon>Sphingomonadales</taxon>
        <taxon>Erythrobacteraceae</taxon>
        <taxon>Altererythrobacter</taxon>
    </lineage>
</organism>
<accession>A0A9Y2F533</accession>
<name>A0A9Y2F533_9SPHN</name>
<dbReference type="RefSeq" id="WP_285976081.1">
    <property type="nucleotide sequence ID" value="NZ_CP127221.1"/>
</dbReference>
<dbReference type="PANTHER" id="PTHR43135:SF3">
    <property type="entry name" value="ALPHA-D-RIBOSE 1-METHYLPHOSPHONATE 5-TRIPHOSPHATE DIPHOSPHATASE"/>
    <property type="match status" value="1"/>
</dbReference>
<dbReference type="InterPro" id="IPR011059">
    <property type="entry name" value="Metal-dep_hydrolase_composite"/>
</dbReference>
<dbReference type="InterPro" id="IPR032466">
    <property type="entry name" value="Metal_Hydrolase"/>
</dbReference>
<dbReference type="InterPro" id="IPR013108">
    <property type="entry name" value="Amidohydro_3"/>
</dbReference>
<feature type="chain" id="PRO_5040829884" evidence="1">
    <location>
        <begin position="23"/>
        <end position="430"/>
    </location>
</feature>
<dbReference type="KEGG" id="arue:QQX03_01305"/>
<sequence>MTIRASLLGAVAALVFAAPAAAQDFIIVNATLVIGDGSEPFEDGVVVVERGRVTYAGPAAGQSYATGQIIDVNEAWVTPGLVAAVTDLGLVDVSGVQSSNDVSAGSSRFNAALDVTPAINPTSQHILVARTNGITRAFVAPDPSNSIFAGQGAVIDTSGDSDVVMKPRAFQMVALGEDGARRAGGSRTASHVELRNALREARDFAAGRWSGEDNLLTRADAEALGSVISGRQPLLVAADRASDIRAVIALSKEFPRLDLVLVRATEGWTVASEIAAAGIPVIAESLQDLPERFEQLASTQSNIGRMHAAGVAVAFNASSARFTHMYTQYAGNLVALSRMPGASGLTWGEAFASISSAPAEAMGMGGQMGVLKPGAVGDVVVWDGDPLEVSSAAIRVFIDGVEAPLESHQTRLRERYRNLDESDLPKAYDW</sequence>
<dbReference type="SUPFAM" id="SSF51338">
    <property type="entry name" value="Composite domain of metallo-dependent hydrolases"/>
    <property type="match status" value="1"/>
</dbReference>
<dbReference type="SUPFAM" id="SSF51556">
    <property type="entry name" value="Metallo-dependent hydrolases"/>
    <property type="match status" value="1"/>
</dbReference>
<gene>
    <name evidence="3" type="ORF">QQX03_01305</name>
</gene>